<organism evidence="2 3">
    <name type="scientific">Streptomyces longisporus</name>
    <dbReference type="NCBI Taxonomy" id="1948"/>
    <lineage>
        <taxon>Bacteria</taxon>
        <taxon>Bacillati</taxon>
        <taxon>Actinomycetota</taxon>
        <taxon>Actinomycetes</taxon>
        <taxon>Kitasatosporales</taxon>
        <taxon>Streptomycetaceae</taxon>
        <taxon>Streptomyces</taxon>
    </lineage>
</organism>
<protein>
    <submittedName>
        <fullName evidence="2">Uncharacterized protein</fullName>
    </submittedName>
</protein>
<proteinExistence type="predicted"/>
<evidence type="ECO:0000313" key="2">
    <source>
        <dbReference type="EMBL" id="GAA2474203.1"/>
    </source>
</evidence>
<sequence>MGDGVADRAPGLRMLKLRTAELPLRADWFMPVARAAVVAVPAPDVGGRAAGADTGSGARPPVGRPKTRHAVTRLEPSAVRSAYGGPMITTAPDRAECPSVPLRERASHGACPVADPGRGRRRLTPPAYAGRRRGPRPGGAGGLA</sequence>
<gene>
    <name evidence="2" type="ORF">GCM10010276_06710</name>
</gene>
<dbReference type="EMBL" id="BAAASG010000002">
    <property type="protein sequence ID" value="GAA2474203.1"/>
    <property type="molecule type" value="Genomic_DNA"/>
</dbReference>
<keyword evidence="3" id="KW-1185">Reference proteome</keyword>
<evidence type="ECO:0000313" key="3">
    <source>
        <dbReference type="Proteomes" id="UP001501777"/>
    </source>
</evidence>
<dbReference type="Proteomes" id="UP001501777">
    <property type="component" value="Unassembled WGS sequence"/>
</dbReference>
<evidence type="ECO:0000256" key="1">
    <source>
        <dbReference type="SAM" id="MobiDB-lite"/>
    </source>
</evidence>
<feature type="region of interest" description="Disordered" evidence="1">
    <location>
        <begin position="100"/>
        <end position="144"/>
    </location>
</feature>
<feature type="region of interest" description="Disordered" evidence="1">
    <location>
        <begin position="47"/>
        <end position="69"/>
    </location>
</feature>
<comment type="caution">
    <text evidence="2">The sequence shown here is derived from an EMBL/GenBank/DDBJ whole genome shotgun (WGS) entry which is preliminary data.</text>
</comment>
<reference evidence="3" key="1">
    <citation type="journal article" date="2019" name="Int. J. Syst. Evol. Microbiol.">
        <title>The Global Catalogue of Microorganisms (GCM) 10K type strain sequencing project: providing services to taxonomists for standard genome sequencing and annotation.</title>
        <authorList>
            <consortium name="The Broad Institute Genomics Platform"/>
            <consortium name="The Broad Institute Genome Sequencing Center for Infectious Disease"/>
            <person name="Wu L."/>
            <person name="Ma J."/>
        </authorList>
    </citation>
    <scope>NUCLEOTIDE SEQUENCE [LARGE SCALE GENOMIC DNA]</scope>
    <source>
        <strain evidence="3">JCM 4395</strain>
    </source>
</reference>
<accession>A0ABP5Y6B4</accession>
<name>A0ABP5Y6B4_STRLO</name>